<keyword evidence="5" id="KW-0812">Transmembrane</keyword>
<organism evidence="6 7">
    <name type="scientific">Sulfobacillus benefaciens</name>
    <dbReference type="NCBI Taxonomy" id="453960"/>
    <lineage>
        <taxon>Bacteria</taxon>
        <taxon>Bacillati</taxon>
        <taxon>Bacillota</taxon>
        <taxon>Clostridia</taxon>
        <taxon>Eubacteriales</taxon>
        <taxon>Clostridiales Family XVII. Incertae Sedis</taxon>
        <taxon>Sulfobacillus</taxon>
    </lineage>
</organism>
<dbReference type="CDD" id="cd14750">
    <property type="entry name" value="PBP2_TMBP"/>
    <property type="match status" value="1"/>
</dbReference>
<evidence type="ECO:0000313" key="7">
    <source>
        <dbReference type="Proteomes" id="UP000242699"/>
    </source>
</evidence>
<comment type="caution">
    <text evidence="6">The sequence shown here is derived from an EMBL/GenBank/DDBJ whole genome shotgun (WGS) entry which is preliminary data.</text>
</comment>
<evidence type="ECO:0000256" key="3">
    <source>
        <dbReference type="ARBA" id="ARBA00022729"/>
    </source>
</evidence>
<evidence type="ECO:0000256" key="4">
    <source>
        <dbReference type="SAM" id="MobiDB-lite"/>
    </source>
</evidence>
<keyword evidence="5" id="KW-0472">Membrane</keyword>
<comment type="similarity">
    <text evidence="1">Belongs to the bacterial solute-binding protein 1 family.</text>
</comment>
<dbReference type="Proteomes" id="UP000242699">
    <property type="component" value="Unassembled WGS sequence"/>
</dbReference>
<dbReference type="GO" id="GO:0042956">
    <property type="term" value="P:maltodextrin transmembrane transport"/>
    <property type="evidence" value="ECO:0007669"/>
    <property type="project" value="TreeGrafter"/>
</dbReference>
<accession>A0A2T2X4A8</accession>
<dbReference type="SUPFAM" id="SSF53850">
    <property type="entry name" value="Periplasmic binding protein-like II"/>
    <property type="match status" value="1"/>
</dbReference>
<dbReference type="Pfam" id="PF01547">
    <property type="entry name" value="SBP_bac_1"/>
    <property type="match status" value="1"/>
</dbReference>
<protein>
    <recommendedName>
        <fullName evidence="8">ABC transporter substrate-binding protein</fullName>
    </recommendedName>
</protein>
<reference evidence="6 7" key="1">
    <citation type="journal article" date="2014" name="BMC Genomics">
        <title>Comparison of environmental and isolate Sulfobacillus genomes reveals diverse carbon, sulfur, nitrogen, and hydrogen metabolisms.</title>
        <authorList>
            <person name="Justice N.B."/>
            <person name="Norman A."/>
            <person name="Brown C.T."/>
            <person name="Singh A."/>
            <person name="Thomas B.C."/>
            <person name="Banfield J.F."/>
        </authorList>
    </citation>
    <scope>NUCLEOTIDE SEQUENCE [LARGE SCALE GENOMIC DNA]</scope>
    <source>
        <strain evidence="6">AMDSBA1</strain>
    </source>
</reference>
<evidence type="ECO:0000256" key="1">
    <source>
        <dbReference type="ARBA" id="ARBA00008520"/>
    </source>
</evidence>
<evidence type="ECO:0000256" key="2">
    <source>
        <dbReference type="ARBA" id="ARBA00022448"/>
    </source>
</evidence>
<dbReference type="Gene3D" id="3.40.190.10">
    <property type="entry name" value="Periplasmic binding protein-like II"/>
    <property type="match status" value="2"/>
</dbReference>
<dbReference type="AlphaFoldDB" id="A0A2T2X4A8"/>
<keyword evidence="3" id="KW-0732">Signal</keyword>
<dbReference type="PANTHER" id="PTHR30061:SF50">
    <property type="entry name" value="MALTOSE_MALTODEXTRIN-BINDING PERIPLASMIC PROTEIN"/>
    <property type="match status" value="1"/>
</dbReference>
<feature type="transmembrane region" description="Helical" evidence="5">
    <location>
        <begin position="45"/>
        <end position="66"/>
    </location>
</feature>
<keyword evidence="2" id="KW-0813">Transport</keyword>
<keyword evidence="5" id="KW-1133">Transmembrane helix</keyword>
<evidence type="ECO:0000256" key="5">
    <source>
        <dbReference type="SAM" id="Phobius"/>
    </source>
</evidence>
<name>A0A2T2X4A8_9FIRM</name>
<dbReference type="EMBL" id="PXYT01000016">
    <property type="protein sequence ID" value="PSR29331.1"/>
    <property type="molecule type" value="Genomic_DNA"/>
</dbReference>
<evidence type="ECO:0008006" key="8">
    <source>
        <dbReference type="Google" id="ProtNLM"/>
    </source>
</evidence>
<feature type="region of interest" description="Disordered" evidence="4">
    <location>
        <begin position="1"/>
        <end position="39"/>
    </location>
</feature>
<dbReference type="GO" id="GO:0055052">
    <property type="term" value="C:ATP-binding cassette (ABC) transporter complex, substrate-binding subunit-containing"/>
    <property type="evidence" value="ECO:0007669"/>
    <property type="project" value="TreeGrafter"/>
</dbReference>
<dbReference type="InterPro" id="IPR006059">
    <property type="entry name" value="SBP"/>
</dbReference>
<sequence>MTEHKLRNQKITENTKYSCLDRHGNANESTEGGKSMVSRTRAKRAGMGILSGAILMGALAGCGSAAQSSGSKTVNLVFATQGLGTEAQATQQAVKEFEKLHPHIHVQIETLSASSNSAYQTLVTDLNSGSATPDVITSDVIWPPTFAAAKWIMPLNQFHPNMSRFYPGMVKAGEYKGKLYAIPWFINVEGVYYRTDLVKSPPKTFTQLVSDAKAAMAKNPKLIGLAFEGNKYEGAVTVFQDVSGGFGGSFLNSKGQPVLNSPQNIRALTWLDNAIKTGLSPKAVTGWEEGNVQQAFLSGDAVFATNWPYLYPLAEQKGSAVINKVGFVPPPTQGGKPTASLGGDDLVINKNTKYPKQAWELVSFLTSAKTMTQRALISGDPPARTDAYTPALLKKAPWFKQEEAVYADATPRPVTPLYPRISARIQEALSATYSGQLTPKQALDQAQKAVQAIVSGHGS</sequence>
<gene>
    <name evidence="6" type="ORF">C7B43_08270</name>
</gene>
<proteinExistence type="inferred from homology"/>
<dbReference type="PANTHER" id="PTHR30061">
    <property type="entry name" value="MALTOSE-BINDING PERIPLASMIC PROTEIN"/>
    <property type="match status" value="1"/>
</dbReference>
<dbReference type="GO" id="GO:1901982">
    <property type="term" value="F:maltose binding"/>
    <property type="evidence" value="ECO:0007669"/>
    <property type="project" value="TreeGrafter"/>
</dbReference>
<evidence type="ECO:0000313" key="6">
    <source>
        <dbReference type="EMBL" id="PSR29331.1"/>
    </source>
</evidence>
<dbReference type="GO" id="GO:0015768">
    <property type="term" value="P:maltose transport"/>
    <property type="evidence" value="ECO:0007669"/>
    <property type="project" value="TreeGrafter"/>
</dbReference>